<dbReference type="AlphaFoldDB" id="A0A4Z0NMW2"/>
<accession>A0A4Z0NMW2</accession>
<gene>
    <name evidence="4" type="ORF">EU555_19385</name>
</gene>
<dbReference type="OrthoDB" id="9786548at2"/>
<dbReference type="SUPFAM" id="SSF52172">
    <property type="entry name" value="CheY-like"/>
    <property type="match status" value="1"/>
</dbReference>
<keyword evidence="5" id="KW-1185">Reference proteome</keyword>
<keyword evidence="1 2" id="KW-0597">Phosphoprotein</keyword>
<sequence>MSVLILVVDDEPDVADLFRQQFRRDLRAGRFALAFAHSADEALARLRVPGEETLILILSDINMPGMTGLELLPHVRSARPEVPVIMITAYGDAETRRRATECGAAGLLTKPIDFAALREEVERRLAESGRAA</sequence>
<dbReference type="CDD" id="cd00156">
    <property type="entry name" value="REC"/>
    <property type="match status" value="1"/>
</dbReference>
<dbReference type="Pfam" id="PF00072">
    <property type="entry name" value="Response_reg"/>
    <property type="match status" value="1"/>
</dbReference>
<dbReference type="InterPro" id="IPR001789">
    <property type="entry name" value="Sig_transdc_resp-reg_receiver"/>
</dbReference>
<dbReference type="GO" id="GO:0000160">
    <property type="term" value="P:phosphorelay signal transduction system"/>
    <property type="evidence" value="ECO:0007669"/>
    <property type="project" value="InterPro"/>
</dbReference>
<dbReference type="InterPro" id="IPR011006">
    <property type="entry name" value="CheY-like_superfamily"/>
</dbReference>
<protein>
    <submittedName>
        <fullName evidence="4">Response regulator</fullName>
    </submittedName>
</protein>
<feature type="modified residue" description="4-aspartylphosphate" evidence="2">
    <location>
        <position position="60"/>
    </location>
</feature>
<dbReference type="PANTHER" id="PTHR44591:SF25">
    <property type="entry name" value="CHEMOTAXIS TWO-COMPONENT RESPONSE REGULATOR"/>
    <property type="match status" value="1"/>
</dbReference>
<proteinExistence type="predicted"/>
<feature type="domain" description="Response regulatory" evidence="3">
    <location>
        <begin position="4"/>
        <end position="125"/>
    </location>
</feature>
<evidence type="ECO:0000313" key="4">
    <source>
        <dbReference type="EMBL" id="TGD97337.1"/>
    </source>
</evidence>
<evidence type="ECO:0000259" key="3">
    <source>
        <dbReference type="PROSITE" id="PS50110"/>
    </source>
</evidence>
<dbReference type="SMART" id="SM00448">
    <property type="entry name" value="REC"/>
    <property type="match status" value="1"/>
</dbReference>
<dbReference type="Gene3D" id="3.40.50.2300">
    <property type="match status" value="1"/>
</dbReference>
<dbReference type="PANTHER" id="PTHR44591">
    <property type="entry name" value="STRESS RESPONSE REGULATOR PROTEIN 1"/>
    <property type="match status" value="1"/>
</dbReference>
<evidence type="ECO:0000256" key="2">
    <source>
        <dbReference type="PROSITE-ProRule" id="PRU00169"/>
    </source>
</evidence>
<organism evidence="4 5">
    <name type="scientific">Methylobacterium nonmethylotrophicum</name>
    <dbReference type="NCBI Taxonomy" id="1141884"/>
    <lineage>
        <taxon>Bacteria</taxon>
        <taxon>Pseudomonadati</taxon>
        <taxon>Pseudomonadota</taxon>
        <taxon>Alphaproteobacteria</taxon>
        <taxon>Hyphomicrobiales</taxon>
        <taxon>Methylobacteriaceae</taxon>
        <taxon>Methylobacterium</taxon>
    </lineage>
</organism>
<dbReference type="PROSITE" id="PS50110">
    <property type="entry name" value="RESPONSE_REGULATORY"/>
    <property type="match status" value="1"/>
</dbReference>
<dbReference type="InterPro" id="IPR050595">
    <property type="entry name" value="Bact_response_regulator"/>
</dbReference>
<evidence type="ECO:0000313" key="5">
    <source>
        <dbReference type="Proteomes" id="UP000297535"/>
    </source>
</evidence>
<reference evidence="4 5" key="1">
    <citation type="submission" date="2019-04" db="EMBL/GenBank/DDBJ databases">
        <authorList>
            <person name="Feng G."/>
            <person name="Zhu H."/>
        </authorList>
    </citation>
    <scope>NUCLEOTIDE SEQUENCE [LARGE SCALE GENOMIC DNA]</scope>
    <source>
        <strain evidence="4 5">6HR-1</strain>
    </source>
</reference>
<name>A0A4Z0NMW2_9HYPH</name>
<dbReference type="Proteomes" id="UP000297535">
    <property type="component" value="Unassembled WGS sequence"/>
</dbReference>
<comment type="caution">
    <text evidence="4">The sequence shown here is derived from an EMBL/GenBank/DDBJ whole genome shotgun (WGS) entry which is preliminary data.</text>
</comment>
<evidence type="ECO:0000256" key="1">
    <source>
        <dbReference type="ARBA" id="ARBA00022553"/>
    </source>
</evidence>
<dbReference type="EMBL" id="SRLB01000014">
    <property type="protein sequence ID" value="TGD97337.1"/>
    <property type="molecule type" value="Genomic_DNA"/>
</dbReference>
<dbReference type="RefSeq" id="WP_135416873.1">
    <property type="nucleotide sequence ID" value="NZ_SRLB01000014.1"/>
</dbReference>